<evidence type="ECO:0000256" key="1">
    <source>
        <dbReference type="SAM" id="MobiDB-lite"/>
    </source>
</evidence>
<dbReference type="AlphaFoldDB" id="A0A7R8WJB1"/>
<accession>A0A7R8WJB1</accession>
<feature type="region of interest" description="Disordered" evidence="1">
    <location>
        <begin position="250"/>
        <end position="283"/>
    </location>
</feature>
<reference evidence="2" key="1">
    <citation type="submission" date="2020-11" db="EMBL/GenBank/DDBJ databases">
        <authorList>
            <person name="Tran Van P."/>
        </authorList>
    </citation>
    <scope>NUCLEOTIDE SEQUENCE</scope>
</reference>
<dbReference type="EMBL" id="OB665177">
    <property type="protein sequence ID" value="CAD7232806.1"/>
    <property type="molecule type" value="Genomic_DNA"/>
</dbReference>
<name>A0A7R8WJB1_9CRUS</name>
<feature type="compositionally biased region" description="Low complexity" evidence="1">
    <location>
        <begin position="254"/>
        <end position="263"/>
    </location>
</feature>
<sequence length="424" mass="49319">MERQECAPNANTTTALRRSGPFVGTGTKESHDTYTSDDSSVSDSSYTVRRQISILKELVLRFQCHFESADEKALSSEEKCEEIRRELRYFESDLRSKGMYTGPEGQLLQHGISLPTTMCGDGGSFRGGYDLGSSVSEGQTSTVPFSATPNNKTKRTLEKLQETLNESQANEQKLQKEVRKLQEERLHLTSLIQEDQKLLDKFRTRLVDERARTKQMEAKIERLETKLNEKEVELELAQKKELELKDEFEKFSKKQQQQHKTSTPTRDHRGEKSNKRKSTLGREIHDMEEELAGIREDMGKIRREIEKLSYNHTLLTNDPKQKDRLEEVLNDKAEWEKSYYKLERDKDKLISRMGEKQKELTMISERDSPPMDLRHIQKRYDEVQHRLQTARDDYWTLAKDKVSLLHQKSSGGGQNDDINQQLEN</sequence>
<protein>
    <submittedName>
        <fullName evidence="2">Uncharacterized protein</fullName>
    </submittedName>
</protein>
<feature type="non-terminal residue" evidence="2">
    <location>
        <position position="424"/>
    </location>
</feature>
<proteinExistence type="predicted"/>
<organism evidence="2">
    <name type="scientific">Cyprideis torosa</name>
    <dbReference type="NCBI Taxonomy" id="163714"/>
    <lineage>
        <taxon>Eukaryota</taxon>
        <taxon>Metazoa</taxon>
        <taxon>Ecdysozoa</taxon>
        <taxon>Arthropoda</taxon>
        <taxon>Crustacea</taxon>
        <taxon>Oligostraca</taxon>
        <taxon>Ostracoda</taxon>
        <taxon>Podocopa</taxon>
        <taxon>Podocopida</taxon>
        <taxon>Cytherocopina</taxon>
        <taxon>Cytheroidea</taxon>
        <taxon>Cytherideidae</taxon>
        <taxon>Cyprideis</taxon>
    </lineage>
</organism>
<feature type="region of interest" description="Disordered" evidence="1">
    <location>
        <begin position="1"/>
        <end position="42"/>
    </location>
</feature>
<evidence type="ECO:0000313" key="2">
    <source>
        <dbReference type="EMBL" id="CAD7232806.1"/>
    </source>
</evidence>
<gene>
    <name evidence="2" type="ORF">CTOB1V02_LOCUS10633</name>
</gene>